<name>A0ABZ0B6S8_9SPHN</name>
<gene>
    <name evidence="1" type="ORF">RPR59_11085</name>
</gene>
<proteinExistence type="predicted"/>
<dbReference type="EMBL" id="CP135076">
    <property type="protein sequence ID" value="WNO52995.1"/>
    <property type="molecule type" value="Genomic_DNA"/>
</dbReference>
<protein>
    <submittedName>
        <fullName evidence="1">Uncharacterized protein</fullName>
    </submittedName>
</protein>
<keyword evidence="2" id="KW-1185">Reference proteome</keyword>
<accession>A0ABZ0B6S8</accession>
<organism evidence="1 2">
    <name type="scientific">Stakelama saccharophila</name>
    <dbReference type="NCBI Taxonomy" id="3075605"/>
    <lineage>
        <taxon>Bacteria</taxon>
        <taxon>Pseudomonadati</taxon>
        <taxon>Pseudomonadota</taxon>
        <taxon>Alphaproteobacteria</taxon>
        <taxon>Sphingomonadales</taxon>
        <taxon>Sphingomonadaceae</taxon>
        <taxon>Stakelama</taxon>
    </lineage>
</organism>
<evidence type="ECO:0000313" key="1">
    <source>
        <dbReference type="EMBL" id="WNO52995.1"/>
    </source>
</evidence>
<sequence length="116" mass="12395">MREPQVHTIARLFVEASDGDAGNHDGGEEIAAGPFIIIARALKTMAARTDRTLWIECEGHRVSAEDAIAAVNEWFGTRRADAAMALPAHASAGLARFRAMRERRSDAAPSGLTPAA</sequence>
<evidence type="ECO:0000313" key="2">
    <source>
        <dbReference type="Proteomes" id="UP001302249"/>
    </source>
</evidence>
<dbReference type="RefSeq" id="WP_313914004.1">
    <property type="nucleotide sequence ID" value="NZ_CP135076.1"/>
</dbReference>
<dbReference type="Proteomes" id="UP001302249">
    <property type="component" value="Chromosome"/>
</dbReference>
<reference evidence="1 2" key="1">
    <citation type="submission" date="2023-09" db="EMBL/GenBank/DDBJ databases">
        <authorList>
            <person name="Rey-Velasco X."/>
        </authorList>
    </citation>
    <scope>NUCLEOTIDE SEQUENCE [LARGE SCALE GENOMIC DNA]</scope>
    <source>
        <strain evidence="1 2">W311</strain>
    </source>
</reference>